<organism evidence="1 2">
    <name type="scientific">Persea americana</name>
    <name type="common">Avocado</name>
    <dbReference type="NCBI Taxonomy" id="3435"/>
    <lineage>
        <taxon>Eukaryota</taxon>
        <taxon>Viridiplantae</taxon>
        <taxon>Streptophyta</taxon>
        <taxon>Embryophyta</taxon>
        <taxon>Tracheophyta</taxon>
        <taxon>Spermatophyta</taxon>
        <taxon>Magnoliopsida</taxon>
        <taxon>Magnoliidae</taxon>
        <taxon>Laurales</taxon>
        <taxon>Lauraceae</taxon>
        <taxon>Persea</taxon>
    </lineage>
</organism>
<dbReference type="EMBL" id="CM056817">
    <property type="protein sequence ID" value="KAJ8620323.1"/>
    <property type="molecule type" value="Genomic_DNA"/>
</dbReference>
<sequence length="267" mass="30096">MKKEPSDFCNNSDSRQRSKSSASSKLGSWILARDSLQIRKAPEDDCDLAGVSQSFCEECVREDEGGLHLSFLQQDGRVNALCSTPSIYTDAKYAANPSWPLKTDDFFPLERADAFLLLQWHVATKLKVLQAWFCVKSYWIHPTQFGVFRPVPNALKTQAFGSRYRVDALYCVSKAFLDMVMRLRKRTATRRAPSTDSGKPSDGALDSLRALVHTMVLQQHQMMEALQRMAPLQPELVLRSTPQLQPAPQQSPFVLPQPLHSFSLGYT</sequence>
<proteinExistence type="predicted"/>
<accession>A0ACC2KHG4</accession>
<comment type="caution">
    <text evidence="1">The sequence shown here is derived from an EMBL/GenBank/DDBJ whole genome shotgun (WGS) entry which is preliminary data.</text>
</comment>
<dbReference type="Proteomes" id="UP001234297">
    <property type="component" value="Chromosome 9"/>
</dbReference>
<evidence type="ECO:0000313" key="2">
    <source>
        <dbReference type="Proteomes" id="UP001234297"/>
    </source>
</evidence>
<gene>
    <name evidence="1" type="ORF">MRB53_028852</name>
</gene>
<keyword evidence="2" id="KW-1185">Reference proteome</keyword>
<evidence type="ECO:0000313" key="1">
    <source>
        <dbReference type="EMBL" id="KAJ8620323.1"/>
    </source>
</evidence>
<protein>
    <submittedName>
        <fullName evidence="1">Uncharacterized protein</fullName>
    </submittedName>
</protein>
<reference evidence="1 2" key="1">
    <citation type="journal article" date="2022" name="Hortic Res">
        <title>A haplotype resolved chromosomal level avocado genome allows analysis of novel avocado genes.</title>
        <authorList>
            <person name="Nath O."/>
            <person name="Fletcher S.J."/>
            <person name="Hayward A."/>
            <person name="Shaw L.M."/>
            <person name="Masouleh A.K."/>
            <person name="Furtado A."/>
            <person name="Henry R.J."/>
            <person name="Mitter N."/>
        </authorList>
    </citation>
    <scope>NUCLEOTIDE SEQUENCE [LARGE SCALE GENOMIC DNA]</scope>
    <source>
        <strain evidence="2">cv. Hass</strain>
    </source>
</reference>
<name>A0ACC2KHG4_PERAE</name>